<dbReference type="STRING" id="395961.Cyan7425_5195"/>
<proteinExistence type="predicted"/>
<dbReference type="SUPFAM" id="SSF53335">
    <property type="entry name" value="S-adenosyl-L-methionine-dependent methyltransferases"/>
    <property type="match status" value="1"/>
</dbReference>
<dbReference type="InterPro" id="IPR025714">
    <property type="entry name" value="Methyltranfer_dom"/>
</dbReference>
<reference evidence="2" key="1">
    <citation type="submission" date="2009-01" db="EMBL/GenBank/DDBJ databases">
        <title>Complete sequence of chromosome Cyanothece sp. PCC 7425.</title>
        <authorList>
            <consortium name="US DOE Joint Genome Institute"/>
            <person name="Lucas S."/>
            <person name="Copeland A."/>
            <person name="Lapidus A."/>
            <person name="Glavina del Rio T."/>
            <person name="Dalin E."/>
            <person name="Tice H."/>
            <person name="Bruce D."/>
            <person name="Goodwin L."/>
            <person name="Pitluck S."/>
            <person name="Sims D."/>
            <person name="Meineke L."/>
            <person name="Brettin T."/>
            <person name="Detter J.C."/>
            <person name="Han C."/>
            <person name="Larimer F."/>
            <person name="Land M."/>
            <person name="Hauser L."/>
            <person name="Kyrpides N."/>
            <person name="Ovchinnikova G."/>
            <person name="Liberton M."/>
            <person name="Stoeckel J."/>
            <person name="Banerjee A."/>
            <person name="Singh A."/>
            <person name="Page L."/>
            <person name="Sato H."/>
            <person name="Zhao L."/>
            <person name="Sherman L."/>
            <person name="Pakrasi H."/>
            <person name="Richardson P."/>
        </authorList>
    </citation>
    <scope>NUCLEOTIDE SEQUENCE</scope>
    <source>
        <strain evidence="2">PCC 7425</strain>
    </source>
</reference>
<name>B8HQ91_CYAP4</name>
<dbReference type="Pfam" id="PF13847">
    <property type="entry name" value="Methyltransf_31"/>
    <property type="match status" value="1"/>
</dbReference>
<evidence type="ECO:0000313" key="2">
    <source>
        <dbReference type="EMBL" id="ACL47488.1"/>
    </source>
</evidence>
<dbReference type="PANTHER" id="PTHR43591">
    <property type="entry name" value="METHYLTRANSFERASE"/>
    <property type="match status" value="1"/>
</dbReference>
<dbReference type="CDD" id="cd02440">
    <property type="entry name" value="AdoMet_MTases"/>
    <property type="match status" value="1"/>
</dbReference>
<protein>
    <submittedName>
        <fullName evidence="2">Methyltransferase type 11</fullName>
    </submittedName>
</protein>
<dbReference type="HOGENOM" id="CLU_1018291_0_0_3"/>
<dbReference type="Gene3D" id="3.40.50.150">
    <property type="entry name" value="Vaccinia Virus protein VP39"/>
    <property type="match status" value="1"/>
</dbReference>
<dbReference type="InterPro" id="IPR029063">
    <property type="entry name" value="SAM-dependent_MTases_sf"/>
</dbReference>
<organism evidence="2">
    <name type="scientific">Cyanothece sp. (strain PCC 7425 / ATCC 29141)</name>
    <dbReference type="NCBI Taxonomy" id="395961"/>
    <lineage>
        <taxon>Bacteria</taxon>
        <taxon>Bacillati</taxon>
        <taxon>Cyanobacteriota</taxon>
        <taxon>Cyanophyceae</taxon>
        <taxon>Gomontiellales</taxon>
        <taxon>Cyanothecaceae</taxon>
        <taxon>Cyanothece</taxon>
    </lineage>
</organism>
<accession>B8HQ91</accession>
<dbReference type="GO" id="GO:0032259">
    <property type="term" value="P:methylation"/>
    <property type="evidence" value="ECO:0007669"/>
    <property type="project" value="UniProtKB-KW"/>
</dbReference>
<keyword evidence="2" id="KW-0489">Methyltransferase</keyword>
<dbReference type="eggNOG" id="COG2226">
    <property type="taxonomic scope" value="Bacteria"/>
</dbReference>
<gene>
    <name evidence="2" type="ordered locus">Cyan7425_5195</name>
</gene>
<feature type="domain" description="Methyltransferase" evidence="1">
    <location>
        <begin position="49"/>
        <end position="151"/>
    </location>
</feature>
<dbReference type="KEGG" id="cyn:Cyan7425_5195"/>
<keyword evidence="2" id="KW-0808">Transferase</keyword>
<dbReference type="EMBL" id="CP001344">
    <property type="protein sequence ID" value="ACL47488.1"/>
    <property type="molecule type" value="Genomic_DNA"/>
</dbReference>
<sequence>MVGRQLFKQQLLIKKAEENYYQHAVKYINRTLASQDKFWQNLGGKPDFKNLHVLEVGCGLGSLSIDIAQSSPGKIIGLDINPSDIDFANRYVNENYSHLSDILKFHCGDLSDFSENCFDCIISKDAFEHIIDLPEMLAQIKRVQKPNGRLYAGFGPLWHSPSGFHGSVEGWNFGNSIPWSHLLVSENTILEVFRELSQVEVRSIYDLGMNKLSIDDYIKLFRDSGLSIQSFSVNSSNRSSTRLLNPLRKLPYFGKLFCLNIYAVLTKPEAQLS</sequence>
<dbReference type="OrthoDB" id="9778766at2"/>
<dbReference type="AlphaFoldDB" id="B8HQ91"/>
<evidence type="ECO:0000259" key="1">
    <source>
        <dbReference type="Pfam" id="PF13847"/>
    </source>
</evidence>
<dbReference type="GO" id="GO:0008168">
    <property type="term" value="F:methyltransferase activity"/>
    <property type="evidence" value="ECO:0007669"/>
    <property type="project" value="UniProtKB-KW"/>
</dbReference>